<proteinExistence type="predicted"/>
<name>A0A4Y2AB57_ARAVE</name>
<organism evidence="1 2">
    <name type="scientific">Araneus ventricosus</name>
    <name type="common">Orbweaver spider</name>
    <name type="synonym">Epeira ventricosa</name>
    <dbReference type="NCBI Taxonomy" id="182803"/>
    <lineage>
        <taxon>Eukaryota</taxon>
        <taxon>Metazoa</taxon>
        <taxon>Ecdysozoa</taxon>
        <taxon>Arthropoda</taxon>
        <taxon>Chelicerata</taxon>
        <taxon>Arachnida</taxon>
        <taxon>Araneae</taxon>
        <taxon>Araneomorphae</taxon>
        <taxon>Entelegynae</taxon>
        <taxon>Araneoidea</taxon>
        <taxon>Araneidae</taxon>
        <taxon>Araneus</taxon>
    </lineage>
</organism>
<accession>A0A4Y2AB57</accession>
<reference evidence="1 2" key="1">
    <citation type="journal article" date="2019" name="Sci. Rep.">
        <title>Orb-weaving spider Araneus ventricosus genome elucidates the spidroin gene catalogue.</title>
        <authorList>
            <person name="Kono N."/>
            <person name="Nakamura H."/>
            <person name="Ohtoshi R."/>
            <person name="Moran D.A.P."/>
            <person name="Shinohara A."/>
            <person name="Yoshida Y."/>
            <person name="Fujiwara M."/>
            <person name="Mori M."/>
            <person name="Tomita M."/>
            <person name="Arakawa K."/>
        </authorList>
    </citation>
    <scope>NUCLEOTIDE SEQUENCE [LARGE SCALE GENOMIC DNA]</scope>
</reference>
<protein>
    <submittedName>
        <fullName evidence="1">Uncharacterized protein</fullName>
    </submittedName>
</protein>
<keyword evidence="2" id="KW-1185">Reference proteome</keyword>
<evidence type="ECO:0000313" key="1">
    <source>
        <dbReference type="EMBL" id="GBL76817.1"/>
    </source>
</evidence>
<gene>
    <name evidence="1" type="ORF">AVEN_53478_1</name>
</gene>
<dbReference type="Proteomes" id="UP000499080">
    <property type="component" value="Unassembled WGS sequence"/>
</dbReference>
<sequence length="133" mass="13935">MTRATPELDLPLQAPNTHTPAGGCLTHVGFGVYRAHRHGGSSVGSGFEPGALRHRSRNFSFWRHGQLPSLSGLPSLSVLSSLSVLPSLSGLPSLSRLPSLSAPVCPKAALMLLQNGTSLSFNSKLYTDDSDGA</sequence>
<evidence type="ECO:0000313" key="2">
    <source>
        <dbReference type="Proteomes" id="UP000499080"/>
    </source>
</evidence>
<dbReference type="AlphaFoldDB" id="A0A4Y2AB57"/>
<comment type="caution">
    <text evidence="1">The sequence shown here is derived from an EMBL/GenBank/DDBJ whole genome shotgun (WGS) entry which is preliminary data.</text>
</comment>
<dbReference type="EMBL" id="BGPR01000010">
    <property type="protein sequence ID" value="GBL76817.1"/>
    <property type="molecule type" value="Genomic_DNA"/>
</dbReference>